<comment type="caution">
    <text evidence="1">The sequence shown here is derived from an EMBL/GenBank/DDBJ whole genome shotgun (WGS) entry which is preliminary data.</text>
</comment>
<protein>
    <submittedName>
        <fullName evidence="1">Uncharacterized protein</fullName>
    </submittedName>
</protein>
<dbReference type="EMBL" id="BAAAEI010000001">
    <property type="protein sequence ID" value="GAA0340390.1"/>
    <property type="molecule type" value="Genomic_DNA"/>
</dbReference>
<sequence>MAYANVVHKIINGAASKAKRAGKRIQRPCSEIYVDTLYSRILSVQCWDVTVVYWLLASLELTTLLRFYDFYLKLSFCE</sequence>
<evidence type="ECO:0000313" key="2">
    <source>
        <dbReference type="Proteomes" id="UP001501757"/>
    </source>
</evidence>
<evidence type="ECO:0000313" key="1">
    <source>
        <dbReference type="EMBL" id="GAA0340390.1"/>
    </source>
</evidence>
<dbReference type="Proteomes" id="UP001501757">
    <property type="component" value="Unassembled WGS sequence"/>
</dbReference>
<gene>
    <name evidence="1" type="ORF">GCM10009092_01110</name>
</gene>
<proteinExistence type="predicted"/>
<reference evidence="1 2" key="1">
    <citation type="journal article" date="2019" name="Int. J. Syst. Evol. Microbiol.">
        <title>The Global Catalogue of Microorganisms (GCM) 10K type strain sequencing project: providing services to taxonomists for standard genome sequencing and annotation.</title>
        <authorList>
            <consortium name="The Broad Institute Genomics Platform"/>
            <consortium name="The Broad Institute Genome Sequencing Center for Infectious Disease"/>
            <person name="Wu L."/>
            <person name="Ma J."/>
        </authorList>
    </citation>
    <scope>NUCLEOTIDE SEQUENCE [LARGE SCALE GENOMIC DNA]</scope>
    <source>
        <strain evidence="1 2">JCM 13378</strain>
    </source>
</reference>
<name>A0ABN0WKX7_9ALTE</name>
<keyword evidence="2" id="KW-1185">Reference proteome</keyword>
<organism evidence="1 2">
    <name type="scientific">Bowmanella denitrificans</name>
    <dbReference type="NCBI Taxonomy" id="366582"/>
    <lineage>
        <taxon>Bacteria</taxon>
        <taxon>Pseudomonadati</taxon>
        <taxon>Pseudomonadota</taxon>
        <taxon>Gammaproteobacteria</taxon>
        <taxon>Alteromonadales</taxon>
        <taxon>Alteromonadaceae</taxon>
        <taxon>Bowmanella</taxon>
    </lineage>
</organism>
<accession>A0ABN0WKX7</accession>